<proteinExistence type="predicted"/>
<evidence type="ECO:0000313" key="1">
    <source>
        <dbReference type="EMBL" id="MBK1855240.1"/>
    </source>
</evidence>
<dbReference type="Proteomes" id="UP000634206">
    <property type="component" value="Unassembled WGS sequence"/>
</dbReference>
<sequence length="210" mass="23613">MGFFSSLFGCNKPSNNTGGDSSPSPKTLEEKLEALASCGIKLRPEFSVDDLLSSWGRAEYEEPGFSMTLVGVGMTQEEPPWTPRSKNLWHFDTECIEDHGSYVDIAKRMVEMADGSLPLTDIEDYVDIEEKKAWLSFKLDGKPIRFDCEVDNDWVDSKVFGHFVNLLAQTDSAKIFFYFDLGGQDCIVGCVSREDYDLLRKLIPEVVPLT</sequence>
<reference evidence="1" key="1">
    <citation type="submission" date="2021-01" db="EMBL/GenBank/DDBJ databases">
        <title>Modified the classification status of verrucomicrobia.</title>
        <authorList>
            <person name="Feng X."/>
        </authorList>
    </citation>
    <scope>NUCLEOTIDE SEQUENCE</scope>
    <source>
        <strain evidence="1">5K15</strain>
    </source>
</reference>
<keyword evidence="2" id="KW-1185">Reference proteome</keyword>
<gene>
    <name evidence="1" type="ORF">JIN83_09745</name>
</gene>
<dbReference type="EMBL" id="JAENIG010000006">
    <property type="protein sequence ID" value="MBK1855240.1"/>
    <property type="molecule type" value="Genomic_DNA"/>
</dbReference>
<dbReference type="AlphaFoldDB" id="A0AAE2VC57"/>
<organism evidence="1 2">
    <name type="scientific">Oceaniferula flava</name>
    <dbReference type="NCBI Taxonomy" id="2800421"/>
    <lineage>
        <taxon>Bacteria</taxon>
        <taxon>Pseudomonadati</taxon>
        <taxon>Verrucomicrobiota</taxon>
        <taxon>Verrucomicrobiia</taxon>
        <taxon>Verrucomicrobiales</taxon>
        <taxon>Verrucomicrobiaceae</taxon>
        <taxon>Oceaniferula</taxon>
    </lineage>
</organism>
<evidence type="ECO:0000313" key="2">
    <source>
        <dbReference type="Proteomes" id="UP000634206"/>
    </source>
</evidence>
<dbReference type="RefSeq" id="WP_309489854.1">
    <property type="nucleotide sequence ID" value="NZ_JAENIG010000006.1"/>
</dbReference>
<name>A0AAE2VC57_9BACT</name>
<accession>A0AAE2VC57</accession>
<protein>
    <submittedName>
        <fullName evidence="1">Uncharacterized protein</fullName>
    </submittedName>
</protein>
<comment type="caution">
    <text evidence="1">The sequence shown here is derived from an EMBL/GenBank/DDBJ whole genome shotgun (WGS) entry which is preliminary data.</text>
</comment>